<evidence type="ECO:0000313" key="1">
    <source>
        <dbReference type="EMBL" id="VAX02277.1"/>
    </source>
</evidence>
<reference evidence="1" key="1">
    <citation type="submission" date="2018-06" db="EMBL/GenBank/DDBJ databases">
        <authorList>
            <person name="Zhirakovskaya E."/>
        </authorList>
    </citation>
    <scope>NUCLEOTIDE SEQUENCE</scope>
</reference>
<organism evidence="1">
    <name type="scientific">hydrothermal vent metagenome</name>
    <dbReference type="NCBI Taxonomy" id="652676"/>
    <lineage>
        <taxon>unclassified sequences</taxon>
        <taxon>metagenomes</taxon>
        <taxon>ecological metagenomes</taxon>
    </lineage>
</organism>
<gene>
    <name evidence="1" type="ORF">MNBD_GAMMA20-707</name>
</gene>
<sequence length="56" mass="6615">MARKKKYDYFDDAFKATGDGRYNICYGRPREIVMMKIMRAFCSILAISSDDYSNMR</sequence>
<dbReference type="AlphaFoldDB" id="A0A3B1BB89"/>
<accession>A0A3B1BB89</accession>
<dbReference type="EMBL" id="UOFU01000259">
    <property type="protein sequence ID" value="VAX02277.1"/>
    <property type="molecule type" value="Genomic_DNA"/>
</dbReference>
<protein>
    <submittedName>
        <fullName evidence="1">Uncharacterized protein</fullName>
    </submittedName>
</protein>
<proteinExistence type="predicted"/>
<name>A0A3B1BB89_9ZZZZ</name>